<gene>
    <name evidence="1" type="ORF">NG895_22910</name>
</gene>
<sequence length="53" mass="6391">MHERRLEQAMLPRLDQVSLKSDRDLANYYIVREPRWEPLRGGLLFPELPVQEE</sequence>
<name>A0A9X2FEJ4_9BACT</name>
<dbReference type="AlphaFoldDB" id="A0A9X2FEJ4"/>
<proteinExistence type="predicted"/>
<reference evidence="1" key="1">
    <citation type="submission" date="2022-06" db="EMBL/GenBank/DDBJ databases">
        <title>Aeoliella straminimaris, a novel planctomycete from sediments.</title>
        <authorList>
            <person name="Vitorino I.R."/>
            <person name="Lage O.M."/>
        </authorList>
    </citation>
    <scope>NUCLEOTIDE SEQUENCE</scope>
    <source>
        <strain evidence="1">ICT_H6.2</strain>
    </source>
</reference>
<evidence type="ECO:0000313" key="1">
    <source>
        <dbReference type="EMBL" id="MCO6046758.1"/>
    </source>
</evidence>
<keyword evidence="2" id="KW-1185">Reference proteome</keyword>
<accession>A0A9X2FEJ4</accession>
<dbReference type="Proteomes" id="UP001155241">
    <property type="component" value="Unassembled WGS sequence"/>
</dbReference>
<comment type="caution">
    <text evidence="1">The sequence shown here is derived from an EMBL/GenBank/DDBJ whole genome shotgun (WGS) entry which is preliminary data.</text>
</comment>
<evidence type="ECO:0000313" key="2">
    <source>
        <dbReference type="Proteomes" id="UP001155241"/>
    </source>
</evidence>
<dbReference type="EMBL" id="JAMXLR010000077">
    <property type="protein sequence ID" value="MCO6046758.1"/>
    <property type="molecule type" value="Genomic_DNA"/>
</dbReference>
<protein>
    <submittedName>
        <fullName evidence="1">Uncharacterized protein</fullName>
    </submittedName>
</protein>
<organism evidence="1 2">
    <name type="scientific">Aeoliella straminimaris</name>
    <dbReference type="NCBI Taxonomy" id="2954799"/>
    <lineage>
        <taxon>Bacteria</taxon>
        <taxon>Pseudomonadati</taxon>
        <taxon>Planctomycetota</taxon>
        <taxon>Planctomycetia</taxon>
        <taxon>Pirellulales</taxon>
        <taxon>Lacipirellulaceae</taxon>
        <taxon>Aeoliella</taxon>
    </lineage>
</organism>